<dbReference type="OrthoDB" id="9810236at2"/>
<dbReference type="Proteomes" id="UP000466345">
    <property type="component" value="Unassembled WGS sequence"/>
</dbReference>
<dbReference type="GO" id="GO:0051607">
    <property type="term" value="P:defense response to virus"/>
    <property type="evidence" value="ECO:0007669"/>
    <property type="project" value="UniProtKB-KW"/>
</dbReference>
<evidence type="ECO:0000259" key="11">
    <source>
        <dbReference type="PROSITE" id="PS51643"/>
    </source>
</evidence>
<keyword evidence="9" id="KW-0051">Antiviral defense</keyword>
<keyword evidence="4" id="KW-0479">Metal-binding</keyword>
<evidence type="ECO:0000256" key="9">
    <source>
        <dbReference type="ARBA" id="ARBA00023118"/>
    </source>
</evidence>
<sequence>MTNEPIGAIDPRLWGKEDGLSRPYPVICHLLDVAAMFGQLWDVVLDEPAQARIAGELGLEAGDCRAVLSFWAGLHDLGKISPPFQAMVPAAYKTVAADPSYVAAAGADRLRFRHELATHWSLISLLTEIGYPVARVQAKSLAHQVAQFLGGHHGCFADVVSKREAAAAGLYQPGLGTEGWEEQRRRHLLQLRRVVGAEAVPTGELSAVTAVRLYGLVVLADWLASETRWIEPLLPVAGWIGDEQQLDDHFRRAVREAPQRVRAARLGRARFPEISAFEQLFPFSPNALQHDVAEVLPSVAADEGSGLMVVTAPTGDGKTEAALFAAAVLGRAAGARGLYFALPTMATADAMFPRVGEFAGRALTGERALMLLHGAAWLSTVMDGGRPTEKPERWNTTDQPAVQDHDAEPATAFSAEAPTAVEADAWLRQGRRGFAAPLGAGTIDQVLAGVLPLRYNALRLFGLTDKVLIVDEAHAYGPWMQTLLVRLLEWLGAFRAPVVLLSATLTGRTVTTLVDAYRRGAGFLEPCDVRPAYPGWLFVGARTGTVKQVRAVGTERSRTLDLSVRRVAWDVDDTTADPRDGGRRSALREVLTPVATQGGTALVCCTTVAQAQQTFRDLRKAFPELTGRPGGIRLLHSRFPGLLRQEITADCEAAYGKPAKGETPQSRPASILVATQIVEQSLDFDFDLVVSDLAPLALLLQRAGRGRRHARGPQGRPAWAAQEDRPPLVVMEPVDQDGNTAPPRAWGDVYDHGLLLRTAQLLRQQTESGIEIPGDVQDLVDAVYADAFTEHLKQAGEAEVQAMASRLDLLDQRREGARLAEETLAAMTGISPPHRVRGDLSHLSRGTAEATEDFLTTRLGADTGRVLLLFTQDDGTQTLDEEGAIPLPGRGAPTRATVRRIVSRSVPVPGRWLPSIGERPELPPAWRKQSQLRDVVLLPMERQAGDRTDSIWFGQLDRRTVEFSRLTGIERI</sequence>
<dbReference type="PANTHER" id="PTHR47962">
    <property type="entry name" value="ATP-DEPENDENT HELICASE LHR-RELATED-RELATED"/>
    <property type="match status" value="1"/>
</dbReference>
<dbReference type="NCBIfam" id="TIGR01596">
    <property type="entry name" value="cas3_HD"/>
    <property type="match status" value="1"/>
</dbReference>
<comment type="similarity">
    <text evidence="2">In the central section; belongs to the CRISPR-associated helicase Cas3 family.</text>
</comment>
<dbReference type="InterPro" id="IPR027417">
    <property type="entry name" value="P-loop_NTPase"/>
</dbReference>
<dbReference type="Gene3D" id="1.10.3210.30">
    <property type="match status" value="1"/>
</dbReference>
<evidence type="ECO:0000256" key="1">
    <source>
        <dbReference type="ARBA" id="ARBA00006847"/>
    </source>
</evidence>
<evidence type="ECO:0000256" key="2">
    <source>
        <dbReference type="ARBA" id="ARBA00009046"/>
    </source>
</evidence>
<dbReference type="PANTHER" id="PTHR47962:SF5">
    <property type="entry name" value="ATP-DEPENDENT HELICASE LHR-RELATED"/>
    <property type="match status" value="1"/>
</dbReference>
<comment type="similarity">
    <text evidence="1">In the N-terminal section; belongs to the CRISPR-associated nuclease Cas3-HD family.</text>
</comment>
<keyword evidence="5" id="KW-0547">Nucleotide-binding</keyword>
<dbReference type="GO" id="GO:0004386">
    <property type="term" value="F:helicase activity"/>
    <property type="evidence" value="ECO:0007669"/>
    <property type="project" value="UniProtKB-KW"/>
</dbReference>
<evidence type="ECO:0000256" key="10">
    <source>
        <dbReference type="SAM" id="MobiDB-lite"/>
    </source>
</evidence>
<dbReference type="GO" id="GO:0003677">
    <property type="term" value="F:DNA binding"/>
    <property type="evidence" value="ECO:0007669"/>
    <property type="project" value="TreeGrafter"/>
</dbReference>
<dbReference type="GO" id="GO:0016887">
    <property type="term" value="F:ATP hydrolysis activity"/>
    <property type="evidence" value="ECO:0007669"/>
    <property type="project" value="TreeGrafter"/>
</dbReference>
<name>A0A7K0CNX5_9ACTN</name>
<evidence type="ECO:0000313" key="13">
    <source>
        <dbReference type="Proteomes" id="UP000466345"/>
    </source>
</evidence>
<dbReference type="CDD" id="cd09641">
    <property type="entry name" value="Cas3''_I"/>
    <property type="match status" value="1"/>
</dbReference>
<feature type="compositionally biased region" description="Basic and acidic residues" evidence="10">
    <location>
        <begin position="386"/>
        <end position="395"/>
    </location>
</feature>
<evidence type="ECO:0000256" key="5">
    <source>
        <dbReference type="ARBA" id="ARBA00022741"/>
    </source>
</evidence>
<keyword evidence="8" id="KW-0067">ATP-binding</keyword>
<organism evidence="12 13">
    <name type="scientific">Streptomyces smaragdinus</name>
    <dbReference type="NCBI Taxonomy" id="2585196"/>
    <lineage>
        <taxon>Bacteria</taxon>
        <taxon>Bacillati</taxon>
        <taxon>Actinomycetota</taxon>
        <taxon>Actinomycetes</taxon>
        <taxon>Kitasatosporales</taxon>
        <taxon>Streptomycetaceae</taxon>
        <taxon>Streptomyces</taxon>
    </lineage>
</organism>
<evidence type="ECO:0000256" key="6">
    <source>
        <dbReference type="ARBA" id="ARBA00022801"/>
    </source>
</evidence>
<dbReference type="Pfam" id="PF18395">
    <property type="entry name" value="Cas3_C"/>
    <property type="match status" value="1"/>
</dbReference>
<dbReference type="PROSITE" id="PS51643">
    <property type="entry name" value="HD_CAS3"/>
    <property type="match status" value="1"/>
</dbReference>
<feature type="region of interest" description="Disordered" evidence="10">
    <location>
        <begin position="383"/>
        <end position="403"/>
    </location>
</feature>
<dbReference type="InterPro" id="IPR054712">
    <property type="entry name" value="Cas3-like_dom"/>
</dbReference>
<evidence type="ECO:0000256" key="7">
    <source>
        <dbReference type="ARBA" id="ARBA00022806"/>
    </source>
</evidence>
<dbReference type="NCBIfam" id="TIGR01587">
    <property type="entry name" value="cas3_core"/>
    <property type="match status" value="1"/>
</dbReference>
<comment type="caution">
    <text evidence="12">The sequence shown here is derived from an EMBL/GenBank/DDBJ whole genome shotgun (WGS) entry which is preliminary data.</text>
</comment>
<keyword evidence="12" id="KW-0255">Endonuclease</keyword>
<dbReference type="CDD" id="cd17930">
    <property type="entry name" value="DEXHc_cas3"/>
    <property type="match status" value="1"/>
</dbReference>
<evidence type="ECO:0000256" key="8">
    <source>
        <dbReference type="ARBA" id="ARBA00022840"/>
    </source>
</evidence>
<dbReference type="InterPro" id="IPR038257">
    <property type="entry name" value="CRISPR-assoc_Cas3_HD_sf"/>
</dbReference>
<proteinExistence type="inferred from homology"/>
<dbReference type="InterPro" id="IPR041372">
    <property type="entry name" value="Cas3_C"/>
</dbReference>
<dbReference type="InterPro" id="IPR006483">
    <property type="entry name" value="CRISPR-assoc_Cas3_HD"/>
</dbReference>
<keyword evidence="3" id="KW-0540">Nuclease</keyword>
<dbReference type="RefSeq" id="WP_153455993.1">
    <property type="nucleotide sequence ID" value="NZ_WEGJ01000029.1"/>
</dbReference>
<accession>A0A7K0CNX5</accession>
<dbReference type="InterPro" id="IPR052511">
    <property type="entry name" value="ATP-dep_Helicase"/>
</dbReference>
<dbReference type="InterPro" id="IPR014001">
    <property type="entry name" value="Helicase_ATP-bd"/>
</dbReference>
<dbReference type="InterPro" id="IPR006474">
    <property type="entry name" value="Helicase_Cas3_CRISPR-ass_core"/>
</dbReference>
<dbReference type="GO" id="GO:0005524">
    <property type="term" value="F:ATP binding"/>
    <property type="evidence" value="ECO:0007669"/>
    <property type="project" value="UniProtKB-KW"/>
</dbReference>
<evidence type="ECO:0000256" key="3">
    <source>
        <dbReference type="ARBA" id="ARBA00022722"/>
    </source>
</evidence>
<reference evidence="12 13" key="1">
    <citation type="submission" date="2019-10" db="EMBL/GenBank/DDBJ databases">
        <title>Streptomyces smaragdinus sp. nov. and Streptomyces fabii sp. nov., isolated from the gut of fungus growing-termite Macrotermes natalensis.</title>
        <authorList>
            <person name="Schwitalla J."/>
            <person name="Benndorf R."/>
            <person name="Martin K."/>
            <person name="De Beer W."/>
            <person name="Kaster A.-K."/>
            <person name="Vollmers J."/>
            <person name="Poulsen M."/>
            <person name="Beemelmanns C."/>
        </authorList>
    </citation>
    <scope>NUCLEOTIDE SEQUENCE [LARGE SCALE GENOMIC DNA]</scope>
    <source>
        <strain evidence="12 13">RB5</strain>
    </source>
</reference>
<dbReference type="SUPFAM" id="SSF52540">
    <property type="entry name" value="P-loop containing nucleoside triphosphate hydrolases"/>
    <property type="match status" value="1"/>
</dbReference>
<protein>
    <submittedName>
        <fullName evidence="12">CRISPR-associated endonuclease/helicase Cas3</fullName>
        <ecNumber evidence="12">3.1.-.-</ecNumber>
    </submittedName>
</protein>
<dbReference type="SMART" id="SM00487">
    <property type="entry name" value="DEXDc"/>
    <property type="match status" value="1"/>
</dbReference>
<keyword evidence="13" id="KW-1185">Reference proteome</keyword>
<dbReference type="GO" id="GO:0004519">
    <property type="term" value="F:endonuclease activity"/>
    <property type="evidence" value="ECO:0007669"/>
    <property type="project" value="UniProtKB-KW"/>
</dbReference>
<evidence type="ECO:0000256" key="4">
    <source>
        <dbReference type="ARBA" id="ARBA00022723"/>
    </source>
</evidence>
<dbReference type="EC" id="3.1.-.-" evidence="12"/>
<dbReference type="EMBL" id="WEGJ01000029">
    <property type="protein sequence ID" value="MQY15159.1"/>
    <property type="molecule type" value="Genomic_DNA"/>
</dbReference>
<keyword evidence="7 12" id="KW-0347">Helicase</keyword>
<evidence type="ECO:0000313" key="12">
    <source>
        <dbReference type="EMBL" id="MQY15159.1"/>
    </source>
</evidence>
<feature type="domain" description="HD Cas3-type" evidence="11">
    <location>
        <begin position="19"/>
        <end position="223"/>
    </location>
</feature>
<gene>
    <name evidence="12" type="primary">cas3</name>
    <name evidence="12" type="ORF">SRB5_53370</name>
</gene>
<dbReference type="Pfam" id="PF22590">
    <property type="entry name" value="Cas3-like_C_2"/>
    <property type="match status" value="1"/>
</dbReference>
<keyword evidence="6 12" id="KW-0378">Hydrolase</keyword>
<dbReference type="AlphaFoldDB" id="A0A7K0CNX5"/>
<dbReference type="Pfam" id="PF18019">
    <property type="entry name" value="Cas3_HD"/>
    <property type="match status" value="1"/>
</dbReference>
<dbReference type="GO" id="GO:0046872">
    <property type="term" value="F:metal ion binding"/>
    <property type="evidence" value="ECO:0007669"/>
    <property type="project" value="UniProtKB-KW"/>
</dbReference>
<dbReference type="Gene3D" id="3.40.50.300">
    <property type="entry name" value="P-loop containing nucleotide triphosphate hydrolases"/>
    <property type="match status" value="2"/>
</dbReference>